<dbReference type="InterPro" id="IPR001365">
    <property type="entry name" value="A_deaminase_dom"/>
</dbReference>
<name>A0A853DWM3_9MICO</name>
<dbReference type="GO" id="GO:0016814">
    <property type="term" value="F:hydrolase activity, acting on carbon-nitrogen (but not peptide) bonds, in cyclic amidines"/>
    <property type="evidence" value="ECO:0007669"/>
    <property type="project" value="UniProtKB-ARBA"/>
</dbReference>
<keyword evidence="4" id="KW-0378">Hydrolase</keyword>
<accession>A0A853DWM3</accession>
<dbReference type="InterPro" id="IPR006330">
    <property type="entry name" value="Ado/ade_deaminase"/>
</dbReference>
<dbReference type="AlphaFoldDB" id="A0A853DWM3"/>
<dbReference type="Pfam" id="PF00962">
    <property type="entry name" value="A_deaminase"/>
    <property type="match status" value="1"/>
</dbReference>
<evidence type="ECO:0000256" key="4">
    <source>
        <dbReference type="ARBA" id="ARBA00022801"/>
    </source>
</evidence>
<evidence type="ECO:0000313" key="7">
    <source>
        <dbReference type="EMBL" id="NYK11121.1"/>
    </source>
</evidence>
<evidence type="ECO:0000256" key="2">
    <source>
        <dbReference type="ARBA" id="ARBA00006676"/>
    </source>
</evidence>
<dbReference type="Gene3D" id="3.20.20.140">
    <property type="entry name" value="Metal-dependent hydrolases"/>
    <property type="match status" value="1"/>
</dbReference>
<keyword evidence="5" id="KW-0862">Zinc</keyword>
<organism evidence="7 8">
    <name type="scientific">Leifsonia naganoensis</name>
    <dbReference type="NCBI Taxonomy" id="150025"/>
    <lineage>
        <taxon>Bacteria</taxon>
        <taxon>Bacillati</taxon>
        <taxon>Actinomycetota</taxon>
        <taxon>Actinomycetes</taxon>
        <taxon>Micrococcales</taxon>
        <taxon>Microbacteriaceae</taxon>
        <taxon>Leifsonia</taxon>
    </lineage>
</organism>
<reference evidence="7 8" key="1">
    <citation type="submission" date="2020-07" db="EMBL/GenBank/DDBJ databases">
        <title>Sequencing the genomes of 1000 actinobacteria strains.</title>
        <authorList>
            <person name="Klenk H.-P."/>
        </authorList>
    </citation>
    <scope>NUCLEOTIDE SEQUENCE [LARGE SCALE GENOMIC DNA]</scope>
    <source>
        <strain evidence="7 8">DSM 15166</strain>
    </source>
</reference>
<dbReference type="SUPFAM" id="SSF51556">
    <property type="entry name" value="Metallo-dependent hydrolases"/>
    <property type="match status" value="1"/>
</dbReference>
<dbReference type="Proteomes" id="UP000521075">
    <property type="component" value="Unassembled WGS sequence"/>
</dbReference>
<comment type="caution">
    <text evidence="7">The sequence shown here is derived from an EMBL/GenBank/DDBJ whole genome shotgun (WGS) entry which is preliminary data.</text>
</comment>
<comment type="similarity">
    <text evidence="2">Belongs to the metallo-dependent hydrolases superfamily. Adenosine and AMP deaminases family.</text>
</comment>
<evidence type="ECO:0000256" key="3">
    <source>
        <dbReference type="ARBA" id="ARBA00022723"/>
    </source>
</evidence>
<sequence length="366" mass="39417">MTTVLPQTDLPSTDVPETGRRARIDESWIRALPKAEVHVHLEGNFTLVDLLDLAKQAGEPLPGPAATLFDVTTHHDSDGAGDLGAFLRFLDWECGLIRTPEQAARHAYTFAARQTASGIRYTDAIINPTHWSAWEGRVPELFDALAAGIDEAEQDGLAPVRLCYSLLRQQSATEAREAADWLAAARPRHVVALSIDGDERAAGRVSARFAEAFSIARDAGLHRTVHAGESSGPEGVRDALDLLHAERIDHGIRSVEDRALVRRLADEQIPVGVCPRSNIVLGLYDDWAQHPLLALRDAGVNVTINTDDPAPLGTTLEADWAVCAEAFALGHDDLAGFAAASIAASFADDDTKRRLTAELAATLSAQ</sequence>
<dbReference type="GO" id="GO:0046872">
    <property type="term" value="F:metal ion binding"/>
    <property type="evidence" value="ECO:0007669"/>
    <property type="project" value="UniProtKB-KW"/>
</dbReference>
<gene>
    <name evidence="7" type="ORF">HNR14_003002</name>
</gene>
<feature type="domain" description="Adenosine deaminase" evidence="6">
    <location>
        <begin position="33"/>
        <end position="360"/>
    </location>
</feature>
<dbReference type="InterPro" id="IPR032466">
    <property type="entry name" value="Metal_Hydrolase"/>
</dbReference>
<evidence type="ECO:0000313" key="8">
    <source>
        <dbReference type="Proteomes" id="UP000521075"/>
    </source>
</evidence>
<evidence type="ECO:0000259" key="6">
    <source>
        <dbReference type="Pfam" id="PF00962"/>
    </source>
</evidence>
<dbReference type="EMBL" id="JACCHJ010000001">
    <property type="protein sequence ID" value="NYK11121.1"/>
    <property type="molecule type" value="Genomic_DNA"/>
</dbReference>
<dbReference type="NCBIfam" id="TIGR01430">
    <property type="entry name" value="aden_deam"/>
    <property type="match status" value="1"/>
</dbReference>
<dbReference type="PANTHER" id="PTHR43114:SF6">
    <property type="entry name" value="ADENINE DEAMINASE"/>
    <property type="match status" value="1"/>
</dbReference>
<dbReference type="PANTHER" id="PTHR43114">
    <property type="entry name" value="ADENINE DEAMINASE"/>
    <property type="match status" value="1"/>
</dbReference>
<keyword evidence="8" id="KW-1185">Reference proteome</keyword>
<evidence type="ECO:0000256" key="5">
    <source>
        <dbReference type="ARBA" id="ARBA00022833"/>
    </source>
</evidence>
<dbReference type="RefSeq" id="WP_179701678.1">
    <property type="nucleotide sequence ID" value="NZ_BAAAHA010000001.1"/>
</dbReference>
<comment type="cofactor">
    <cofactor evidence="1">
        <name>Zn(2+)</name>
        <dbReference type="ChEBI" id="CHEBI:29105"/>
    </cofactor>
</comment>
<keyword evidence="3" id="KW-0479">Metal-binding</keyword>
<dbReference type="GO" id="GO:0019239">
    <property type="term" value="F:deaminase activity"/>
    <property type="evidence" value="ECO:0007669"/>
    <property type="project" value="InterPro"/>
</dbReference>
<proteinExistence type="inferred from homology"/>
<evidence type="ECO:0000256" key="1">
    <source>
        <dbReference type="ARBA" id="ARBA00001947"/>
    </source>
</evidence>
<protein>
    <submittedName>
        <fullName evidence="7">Adenosine deaminase</fullName>
    </submittedName>
</protein>